<comment type="caution">
    <text evidence="1">The sequence shown here is derived from an EMBL/GenBank/DDBJ whole genome shotgun (WGS) entry which is preliminary data.</text>
</comment>
<evidence type="ECO:0000313" key="1">
    <source>
        <dbReference type="EMBL" id="GIZ01391.1"/>
    </source>
</evidence>
<protein>
    <submittedName>
        <fullName evidence="1">Uncharacterized protein</fullName>
    </submittedName>
</protein>
<evidence type="ECO:0000313" key="2">
    <source>
        <dbReference type="Proteomes" id="UP001054945"/>
    </source>
</evidence>
<accession>A0AAV4Y4M3</accession>
<keyword evidence="2" id="KW-1185">Reference proteome</keyword>
<organism evidence="1 2">
    <name type="scientific">Caerostris extrusa</name>
    <name type="common">Bark spider</name>
    <name type="synonym">Caerostris bankana</name>
    <dbReference type="NCBI Taxonomy" id="172846"/>
    <lineage>
        <taxon>Eukaryota</taxon>
        <taxon>Metazoa</taxon>
        <taxon>Ecdysozoa</taxon>
        <taxon>Arthropoda</taxon>
        <taxon>Chelicerata</taxon>
        <taxon>Arachnida</taxon>
        <taxon>Araneae</taxon>
        <taxon>Araneomorphae</taxon>
        <taxon>Entelegynae</taxon>
        <taxon>Araneoidea</taxon>
        <taxon>Araneidae</taxon>
        <taxon>Caerostris</taxon>
    </lineage>
</organism>
<proteinExistence type="predicted"/>
<sequence>MSTEKDIDRKTSVECPVFKMASLQSHVNTDEGNVFHFMSNMFMSPEFCPKRKFERTEIKKYISCYHKNPFMQLRYKRKIVPHG</sequence>
<dbReference type="AlphaFoldDB" id="A0AAV4Y4M3"/>
<name>A0AAV4Y4M3_CAEEX</name>
<gene>
    <name evidence="1" type="ORF">CEXT_426551</name>
</gene>
<dbReference type="Proteomes" id="UP001054945">
    <property type="component" value="Unassembled WGS sequence"/>
</dbReference>
<dbReference type="EMBL" id="BPLR01018660">
    <property type="protein sequence ID" value="GIZ01391.1"/>
    <property type="molecule type" value="Genomic_DNA"/>
</dbReference>
<reference evidence="1 2" key="1">
    <citation type="submission" date="2021-06" db="EMBL/GenBank/DDBJ databases">
        <title>Caerostris extrusa draft genome.</title>
        <authorList>
            <person name="Kono N."/>
            <person name="Arakawa K."/>
        </authorList>
    </citation>
    <scope>NUCLEOTIDE SEQUENCE [LARGE SCALE GENOMIC DNA]</scope>
</reference>